<dbReference type="EMBL" id="JACRSS010000006">
    <property type="protein sequence ID" value="MBC8539230.1"/>
    <property type="molecule type" value="Genomic_DNA"/>
</dbReference>
<dbReference type="Proteomes" id="UP000617951">
    <property type="component" value="Unassembled WGS sequence"/>
</dbReference>
<organism evidence="1 2">
    <name type="scientific">Guopingia tenuis</name>
    <dbReference type="NCBI Taxonomy" id="2763656"/>
    <lineage>
        <taxon>Bacteria</taxon>
        <taxon>Bacillati</taxon>
        <taxon>Bacillota</taxon>
        <taxon>Clostridia</taxon>
        <taxon>Christensenellales</taxon>
        <taxon>Christensenellaceae</taxon>
        <taxon>Guopingia</taxon>
    </lineage>
</organism>
<name>A0A926DHY2_9FIRM</name>
<evidence type="ECO:0000313" key="1">
    <source>
        <dbReference type="EMBL" id="MBC8539230.1"/>
    </source>
</evidence>
<comment type="caution">
    <text evidence="1">The sequence shown here is derived from an EMBL/GenBank/DDBJ whole genome shotgun (WGS) entry which is preliminary data.</text>
</comment>
<evidence type="ECO:0000313" key="2">
    <source>
        <dbReference type="Proteomes" id="UP000617951"/>
    </source>
</evidence>
<reference evidence="1" key="1">
    <citation type="submission" date="2020-08" db="EMBL/GenBank/DDBJ databases">
        <title>Genome public.</title>
        <authorList>
            <person name="Liu C."/>
            <person name="Sun Q."/>
        </authorList>
    </citation>
    <scope>NUCLEOTIDE SEQUENCE</scope>
    <source>
        <strain evidence="1">NSJ-63</strain>
    </source>
</reference>
<proteinExistence type="predicted"/>
<dbReference type="RefSeq" id="WP_249280835.1">
    <property type="nucleotide sequence ID" value="NZ_JACRSS010000006.1"/>
</dbReference>
<keyword evidence="2" id="KW-1185">Reference proteome</keyword>
<dbReference type="AlphaFoldDB" id="A0A926DHY2"/>
<protein>
    <submittedName>
        <fullName evidence="1">Thermostable hemolysin delta-VPH</fullName>
    </submittedName>
</protein>
<gene>
    <name evidence="1" type="ORF">H8693_09865</name>
</gene>
<accession>A0A926DHY2</accession>
<sequence>MPGYFNYHATAKRLIREGKLREYYFTQRHNQISPALVLIFDDPQHPVMPIREYRWEEYLLLLPPPHVPPDSR</sequence>